<sequence>MIVIIGMLAGALWGVRNAKQRGGDRKDMAQYGVVGVIVGGLLGLFITIGLEKLL</sequence>
<dbReference type="AlphaFoldDB" id="A0A2K8KEX1"/>
<evidence type="ECO:0000313" key="2">
    <source>
        <dbReference type="EMBL" id="ATX66295.1"/>
    </source>
</evidence>
<reference evidence="2 3" key="1">
    <citation type="submission" date="2017-11" db="EMBL/GenBank/DDBJ databases">
        <title>Revised Sequence and Annotation of the Rhodobaca barguzinensis strain alga05 Genome.</title>
        <authorList>
            <person name="Kopejtka K."/>
            <person name="Tomasch J.M."/>
            <person name="Bunk B."/>
            <person name="Koblizek M."/>
        </authorList>
    </citation>
    <scope>NUCLEOTIDE SEQUENCE [LARGE SCALE GENOMIC DNA]</scope>
    <source>
        <strain evidence="3">alga05</strain>
    </source>
</reference>
<keyword evidence="1" id="KW-0812">Transmembrane</keyword>
<dbReference type="KEGG" id="rbg:BG454_11115"/>
<dbReference type="EMBL" id="CP024899">
    <property type="protein sequence ID" value="ATX66295.1"/>
    <property type="molecule type" value="Genomic_DNA"/>
</dbReference>
<organism evidence="2 3">
    <name type="scientific">Roseinatronobacter bogoriensis subsp. barguzinensis</name>
    <dbReference type="NCBI Taxonomy" id="441209"/>
    <lineage>
        <taxon>Bacteria</taxon>
        <taxon>Pseudomonadati</taxon>
        <taxon>Pseudomonadota</taxon>
        <taxon>Alphaproteobacteria</taxon>
        <taxon>Rhodobacterales</taxon>
        <taxon>Paracoccaceae</taxon>
        <taxon>Roseinatronobacter</taxon>
    </lineage>
</organism>
<accession>A0A2K8KEX1</accession>
<dbReference type="RefSeq" id="WP_168800294.1">
    <property type="nucleotide sequence ID" value="NZ_CP024899.1"/>
</dbReference>
<keyword evidence="3" id="KW-1185">Reference proteome</keyword>
<feature type="transmembrane region" description="Helical" evidence="1">
    <location>
        <begin position="28"/>
        <end position="50"/>
    </location>
</feature>
<protein>
    <recommendedName>
        <fullName evidence="4">Apolipoprotein acyltransferase</fullName>
    </recommendedName>
</protein>
<evidence type="ECO:0000313" key="3">
    <source>
        <dbReference type="Proteomes" id="UP000228948"/>
    </source>
</evidence>
<dbReference type="STRING" id="441209.GCA_001870665_02003"/>
<evidence type="ECO:0000256" key="1">
    <source>
        <dbReference type="SAM" id="Phobius"/>
    </source>
</evidence>
<name>A0A2K8KEX1_9RHOB</name>
<proteinExistence type="predicted"/>
<keyword evidence="1" id="KW-1133">Transmembrane helix</keyword>
<evidence type="ECO:0008006" key="4">
    <source>
        <dbReference type="Google" id="ProtNLM"/>
    </source>
</evidence>
<dbReference type="Proteomes" id="UP000228948">
    <property type="component" value="Chromosome"/>
</dbReference>
<keyword evidence="1" id="KW-0472">Membrane</keyword>
<gene>
    <name evidence="2" type="ORF">BG454_11115</name>
</gene>